<reference evidence="2 3" key="1">
    <citation type="submission" date="2021-01" db="EMBL/GenBank/DDBJ databases">
        <title>WGS of actinomycetes isolated from Thailand.</title>
        <authorList>
            <person name="Thawai C."/>
        </authorList>
    </citation>
    <scope>NUCLEOTIDE SEQUENCE [LARGE SCALE GENOMIC DNA]</scope>
    <source>
        <strain evidence="2 3">LPG 2</strain>
    </source>
</reference>
<protein>
    <submittedName>
        <fullName evidence="2">Uncharacterized protein</fullName>
    </submittedName>
</protein>
<keyword evidence="3" id="KW-1185">Reference proteome</keyword>
<gene>
    <name evidence="2" type="ORF">JK358_18545</name>
</gene>
<evidence type="ECO:0000313" key="2">
    <source>
        <dbReference type="EMBL" id="MBL1076400.1"/>
    </source>
</evidence>
<dbReference type="RefSeq" id="WP_201948996.1">
    <property type="nucleotide sequence ID" value="NZ_JAERRJ010000007.1"/>
</dbReference>
<sequence>MRSTVRTRRRSRTPKTARPKVSADVAWPEPSPLSAWWEQVMFPDGHETSTSR</sequence>
<evidence type="ECO:0000313" key="3">
    <source>
        <dbReference type="Proteomes" id="UP000602198"/>
    </source>
</evidence>
<dbReference type="EMBL" id="JAERRJ010000007">
    <property type="protein sequence ID" value="MBL1076400.1"/>
    <property type="molecule type" value="Genomic_DNA"/>
</dbReference>
<feature type="compositionally biased region" description="Basic residues" evidence="1">
    <location>
        <begin position="1"/>
        <end position="18"/>
    </location>
</feature>
<proteinExistence type="predicted"/>
<evidence type="ECO:0000256" key="1">
    <source>
        <dbReference type="SAM" id="MobiDB-lite"/>
    </source>
</evidence>
<name>A0ABS1M700_9NOCA</name>
<accession>A0ABS1M700</accession>
<organism evidence="2 3">
    <name type="scientific">Nocardia acididurans</name>
    <dbReference type="NCBI Taxonomy" id="2802282"/>
    <lineage>
        <taxon>Bacteria</taxon>
        <taxon>Bacillati</taxon>
        <taxon>Actinomycetota</taxon>
        <taxon>Actinomycetes</taxon>
        <taxon>Mycobacteriales</taxon>
        <taxon>Nocardiaceae</taxon>
        <taxon>Nocardia</taxon>
    </lineage>
</organism>
<dbReference type="Proteomes" id="UP000602198">
    <property type="component" value="Unassembled WGS sequence"/>
</dbReference>
<feature type="region of interest" description="Disordered" evidence="1">
    <location>
        <begin position="1"/>
        <end position="26"/>
    </location>
</feature>
<comment type="caution">
    <text evidence="2">The sequence shown here is derived from an EMBL/GenBank/DDBJ whole genome shotgun (WGS) entry which is preliminary data.</text>
</comment>